<protein>
    <submittedName>
        <fullName evidence="2">Uncharacterized protein</fullName>
    </submittedName>
</protein>
<name>A0A7S5R9E7_9CAUD</name>
<dbReference type="Proteomes" id="UP000605518">
    <property type="component" value="Segment"/>
</dbReference>
<organism evidence="2 3">
    <name type="scientific">Rhizobium phage RHph_Y68</name>
    <dbReference type="NCBI Taxonomy" id="2509787"/>
    <lineage>
        <taxon>Viruses</taxon>
        <taxon>Duplodnaviria</taxon>
        <taxon>Heunggongvirae</taxon>
        <taxon>Uroviricota</taxon>
        <taxon>Caudoviricetes</taxon>
        <taxon>Pootjesviridae</taxon>
        <taxon>Staniewskivirinae</taxon>
        <taxon>Trinifflemingvirus</taxon>
        <taxon>Trinifflemingvirus Y68</taxon>
    </lineage>
</organism>
<reference evidence="2" key="1">
    <citation type="submission" date="2020-01" db="EMBL/GenBank/DDBJ databases">
        <title>Patterns of diversity and host range of bacteriophage communities associated with bean-nodulatin bacteria.</title>
        <authorList>
            <person name="Vann Cauwenberghe J."/>
            <person name="Santamaria R.I."/>
            <person name="Bustos P."/>
            <person name="Juarez S."/>
            <person name="Gonzalez V."/>
        </authorList>
    </citation>
    <scope>NUCLEOTIDE SEQUENCE</scope>
</reference>
<sequence length="226" mass="25310">MNDTQLRKFLAGDKNVTQNYPTDVMIWLNYQGHKLTQIKGRPANSLIKRDEHPTVSLEKYLTKFVEYLFRPDMSRLKKEELYIKWTNRMDEVDADLIYRITSGQMEFDLDTVRAYAGDRRIGGAPDGEYIFRDEYLEKVPEAPAPAAKKKEPSAPADLDLLGATFADLEELNGPKEGTEQEPASDPAADQTGAPLVSQTSVPAPAAEAPKRRGGRRKKVEAEAPKA</sequence>
<dbReference type="EMBL" id="MN988486">
    <property type="protein sequence ID" value="QIG67964.1"/>
    <property type="molecule type" value="Genomic_DNA"/>
</dbReference>
<gene>
    <name evidence="2" type="ORF">EVB55_029</name>
</gene>
<evidence type="ECO:0000313" key="2">
    <source>
        <dbReference type="EMBL" id="QIG67964.1"/>
    </source>
</evidence>
<accession>A0A7S5R9E7</accession>
<keyword evidence="3" id="KW-1185">Reference proteome</keyword>
<feature type="region of interest" description="Disordered" evidence="1">
    <location>
        <begin position="143"/>
        <end position="226"/>
    </location>
</feature>
<evidence type="ECO:0000256" key="1">
    <source>
        <dbReference type="SAM" id="MobiDB-lite"/>
    </source>
</evidence>
<proteinExistence type="predicted"/>
<evidence type="ECO:0000313" key="3">
    <source>
        <dbReference type="Proteomes" id="UP000605518"/>
    </source>
</evidence>